<evidence type="ECO:0000313" key="3">
    <source>
        <dbReference type="Proteomes" id="UP000838756"/>
    </source>
</evidence>
<feature type="non-terminal residue" evidence="2">
    <location>
        <position position="156"/>
    </location>
</feature>
<feature type="compositionally biased region" description="Basic and acidic residues" evidence="1">
    <location>
        <begin position="121"/>
        <end position="136"/>
    </location>
</feature>
<gene>
    <name evidence="2" type="primary">jg21915</name>
    <name evidence="2" type="ORF">PAEG_LOCUS13469</name>
</gene>
<reference evidence="2" key="1">
    <citation type="submission" date="2022-03" db="EMBL/GenBank/DDBJ databases">
        <authorList>
            <person name="Lindestad O."/>
        </authorList>
    </citation>
    <scope>NUCLEOTIDE SEQUENCE</scope>
</reference>
<dbReference type="Proteomes" id="UP000838756">
    <property type="component" value="Unassembled WGS sequence"/>
</dbReference>
<protein>
    <submittedName>
        <fullName evidence="2">Jg21915 protein</fullName>
    </submittedName>
</protein>
<proteinExistence type="predicted"/>
<organism evidence="2 3">
    <name type="scientific">Pararge aegeria aegeria</name>
    <dbReference type="NCBI Taxonomy" id="348720"/>
    <lineage>
        <taxon>Eukaryota</taxon>
        <taxon>Metazoa</taxon>
        <taxon>Ecdysozoa</taxon>
        <taxon>Arthropoda</taxon>
        <taxon>Hexapoda</taxon>
        <taxon>Insecta</taxon>
        <taxon>Pterygota</taxon>
        <taxon>Neoptera</taxon>
        <taxon>Endopterygota</taxon>
        <taxon>Lepidoptera</taxon>
        <taxon>Glossata</taxon>
        <taxon>Ditrysia</taxon>
        <taxon>Papilionoidea</taxon>
        <taxon>Nymphalidae</taxon>
        <taxon>Satyrinae</taxon>
        <taxon>Satyrini</taxon>
        <taxon>Parargina</taxon>
        <taxon>Pararge</taxon>
    </lineage>
</organism>
<feature type="compositionally biased region" description="Basic and acidic residues" evidence="1">
    <location>
        <begin position="143"/>
        <end position="156"/>
    </location>
</feature>
<evidence type="ECO:0000256" key="1">
    <source>
        <dbReference type="SAM" id="MobiDB-lite"/>
    </source>
</evidence>
<accession>A0A8S4RHQ8</accession>
<dbReference type="EMBL" id="CAKXAJ010025168">
    <property type="protein sequence ID" value="CAH2235973.1"/>
    <property type="molecule type" value="Genomic_DNA"/>
</dbReference>
<keyword evidence="3" id="KW-1185">Reference proteome</keyword>
<sequence>IRHKDPQIVGAISYRPYCFSAQNYDAENGPSNPRYGDRLALHGLLRTADLVHSLLWRWSARWCSVSAVLLHKDIVSPSEVSYWRSLGVRCAGWCVNRPLEKLYWRAVLKAPYLANTLLGEPEEKREQAKRSDDFDRPGPVVERLIDTEKRMTSGQN</sequence>
<dbReference type="OrthoDB" id="197419at2759"/>
<feature type="region of interest" description="Disordered" evidence="1">
    <location>
        <begin position="121"/>
        <end position="156"/>
    </location>
</feature>
<dbReference type="AlphaFoldDB" id="A0A8S4RHQ8"/>
<name>A0A8S4RHQ8_9NEOP</name>
<comment type="caution">
    <text evidence="2">The sequence shown here is derived from an EMBL/GenBank/DDBJ whole genome shotgun (WGS) entry which is preliminary data.</text>
</comment>
<evidence type="ECO:0000313" key="2">
    <source>
        <dbReference type="EMBL" id="CAH2235973.1"/>
    </source>
</evidence>